<feature type="region of interest" description="Disordered" evidence="1">
    <location>
        <begin position="1"/>
        <end position="24"/>
    </location>
</feature>
<dbReference type="Gene3D" id="3.40.50.300">
    <property type="entry name" value="P-loop containing nucleotide triphosphate hydrolases"/>
    <property type="match status" value="1"/>
</dbReference>
<dbReference type="Pfam" id="PF13401">
    <property type="entry name" value="AAA_22"/>
    <property type="match status" value="1"/>
</dbReference>
<evidence type="ECO:0000256" key="1">
    <source>
        <dbReference type="SAM" id="MobiDB-lite"/>
    </source>
</evidence>
<evidence type="ECO:0000259" key="2">
    <source>
        <dbReference type="Pfam" id="PF13401"/>
    </source>
</evidence>
<dbReference type="GO" id="GO:0016887">
    <property type="term" value="F:ATP hydrolysis activity"/>
    <property type="evidence" value="ECO:0007669"/>
    <property type="project" value="InterPro"/>
</dbReference>
<evidence type="ECO:0000313" key="4">
    <source>
        <dbReference type="Proteomes" id="UP000482800"/>
    </source>
</evidence>
<name>A0A6V8KMP5_9ACTN</name>
<dbReference type="SUPFAM" id="SSF50494">
    <property type="entry name" value="Trypsin-like serine proteases"/>
    <property type="match status" value="1"/>
</dbReference>
<keyword evidence="4" id="KW-1185">Reference proteome</keyword>
<dbReference type="InterPro" id="IPR027417">
    <property type="entry name" value="P-loop_NTPase"/>
</dbReference>
<dbReference type="EMBL" id="BLPF01000003">
    <property type="protein sequence ID" value="GFJ83499.1"/>
    <property type="molecule type" value="Genomic_DNA"/>
</dbReference>
<gene>
    <name evidence="3" type="ORF">Phou_076790</name>
</gene>
<reference evidence="3 4" key="1">
    <citation type="submission" date="2020-03" db="EMBL/GenBank/DDBJ databases">
        <title>Whole genome shotgun sequence of Phytohabitans houttuyneae NBRC 108639.</title>
        <authorList>
            <person name="Komaki H."/>
            <person name="Tamura T."/>
        </authorList>
    </citation>
    <scope>NUCLEOTIDE SEQUENCE [LARGE SCALE GENOMIC DNA]</scope>
    <source>
        <strain evidence="3 4">NBRC 108639</strain>
    </source>
</reference>
<comment type="caution">
    <text evidence="3">The sequence shown here is derived from an EMBL/GenBank/DDBJ whole genome shotgun (WGS) entry which is preliminary data.</text>
</comment>
<organism evidence="3 4">
    <name type="scientific">Phytohabitans houttuyneae</name>
    <dbReference type="NCBI Taxonomy" id="1076126"/>
    <lineage>
        <taxon>Bacteria</taxon>
        <taxon>Bacillati</taxon>
        <taxon>Actinomycetota</taxon>
        <taxon>Actinomycetes</taxon>
        <taxon>Micromonosporales</taxon>
        <taxon>Micromonosporaceae</taxon>
    </lineage>
</organism>
<accession>A0A6V8KMP5</accession>
<reference evidence="3 4" key="2">
    <citation type="submission" date="2020-03" db="EMBL/GenBank/DDBJ databases">
        <authorList>
            <person name="Ichikawa N."/>
            <person name="Kimura A."/>
            <person name="Kitahashi Y."/>
            <person name="Uohara A."/>
        </authorList>
    </citation>
    <scope>NUCLEOTIDE SEQUENCE [LARGE SCALE GENOMIC DNA]</scope>
    <source>
        <strain evidence="3 4">NBRC 108639</strain>
    </source>
</reference>
<proteinExistence type="predicted"/>
<evidence type="ECO:0000313" key="3">
    <source>
        <dbReference type="EMBL" id="GFJ83499.1"/>
    </source>
</evidence>
<dbReference type="SUPFAM" id="SSF52540">
    <property type="entry name" value="P-loop containing nucleoside triphosphate hydrolases"/>
    <property type="match status" value="1"/>
</dbReference>
<dbReference type="Proteomes" id="UP000482800">
    <property type="component" value="Unassembled WGS sequence"/>
</dbReference>
<protein>
    <recommendedName>
        <fullName evidence="2">ORC1/DEAH AAA+ ATPase domain-containing protein</fullName>
    </recommendedName>
</protein>
<dbReference type="AlphaFoldDB" id="A0A6V8KMP5"/>
<dbReference type="InterPro" id="IPR049945">
    <property type="entry name" value="AAA_22"/>
</dbReference>
<feature type="domain" description="ORC1/DEAH AAA+ ATPase" evidence="2">
    <location>
        <begin position="169"/>
        <end position="260"/>
    </location>
</feature>
<dbReference type="InterPro" id="IPR043504">
    <property type="entry name" value="Peptidase_S1_PA_chymotrypsin"/>
</dbReference>
<sequence length="497" mass="52964">MLDLMTADDDPRLPRPVPLSGSARQPARVEVFGYPTSDHTAAGVWRDFEVAGVVDGEQYQLNWNGAGSLPGHSGGPVVDAKSGRLVGLLTAGSQAGRFDRYLPLTTLLSRGVLARLPWLMEGDDAQGHFTRRSRGHRGQTSGSSVFTGRWAARERIHDWLVADQAPGDVLVITGQPGAGKSAVLARVGLDLSEELSGSRGLLFHARQATAADFRTAVADLTGAADDSGPGQLLAGVDDAARGQVGDRRCVIIVDGLDEVPDAKDRRQIASQLTQLARRPWVRAAVATRWMATDPFAPASLLREFGITSARARHLVFLDAPEYFAPTDLAEYTSRLLAQEGVKYPPPSNRAWRRYRSDHHLRERLAAVVAQRAGSNFLVAALSASRLAEAYRVRDPRDADFDPAKLAASIGSALEAFLDGHGNGALLRGALTSLAYAPAAGYTDHAWQAAAAALGYPSTSSPWTGSDEATSPTTCYKPQPTRPASSPACSTKPSSTNS</sequence>
<dbReference type="InterPro" id="IPR009003">
    <property type="entry name" value="Peptidase_S1_PA"/>
</dbReference>
<dbReference type="Gene3D" id="2.40.10.10">
    <property type="entry name" value="Trypsin-like serine proteases"/>
    <property type="match status" value="1"/>
</dbReference>
<feature type="region of interest" description="Disordered" evidence="1">
    <location>
        <begin position="457"/>
        <end position="497"/>
    </location>
</feature>